<dbReference type="OrthoDB" id="77708at2157"/>
<comment type="caution">
    <text evidence="5">The sequence shown here is derived from an EMBL/GenBank/DDBJ whole genome shotgun (WGS) entry which is preliminary data.</text>
</comment>
<feature type="domain" description="Polymerase nucleotidyl transferase" evidence="4">
    <location>
        <begin position="10"/>
        <end position="76"/>
    </location>
</feature>
<dbReference type="CDD" id="cd05403">
    <property type="entry name" value="NT_KNTase_like"/>
    <property type="match status" value="1"/>
</dbReference>
<dbReference type="InterPro" id="IPR043519">
    <property type="entry name" value="NT_sf"/>
</dbReference>
<evidence type="ECO:0000256" key="3">
    <source>
        <dbReference type="ARBA" id="ARBA00048696"/>
    </source>
</evidence>
<keyword evidence="5" id="KW-0808">Transferase</keyword>
<dbReference type="PATRIC" id="fig|47311.3.peg.860"/>
<evidence type="ECO:0000313" key="5">
    <source>
        <dbReference type="EMBL" id="KZX16544.1"/>
    </source>
</evidence>
<gene>
    <name evidence="5" type="ORF">MBCUT_07780</name>
</gene>
<evidence type="ECO:0000259" key="4">
    <source>
        <dbReference type="Pfam" id="PF01909"/>
    </source>
</evidence>
<dbReference type="SUPFAM" id="SSF81301">
    <property type="entry name" value="Nucleotidyltransferase"/>
    <property type="match status" value="1"/>
</dbReference>
<dbReference type="EMBL" id="LWMW01000090">
    <property type="protein sequence ID" value="KZX16544.1"/>
    <property type="molecule type" value="Genomic_DNA"/>
</dbReference>
<dbReference type="PANTHER" id="PTHR33933">
    <property type="entry name" value="NUCLEOTIDYLTRANSFERASE"/>
    <property type="match status" value="1"/>
</dbReference>
<dbReference type="GO" id="GO:0070733">
    <property type="term" value="F:AMPylase activity"/>
    <property type="evidence" value="ECO:0007669"/>
    <property type="project" value="UniProtKB-EC"/>
</dbReference>
<accession>A0A166EDV3</accession>
<comment type="catalytic activity">
    <reaction evidence="2">
        <text>O-(5'-adenylyl)-L-tyrosyl-[protein] + ATP = O-[5'-(adenylyl-(5'-&gt;3')-adenylyl)]-L-tyrosyl-[protein] + diphosphate</text>
        <dbReference type="Rhea" id="RHEA:66528"/>
        <dbReference type="Rhea" id="RHEA-COMP:13846"/>
        <dbReference type="Rhea" id="RHEA-COMP:17046"/>
        <dbReference type="ChEBI" id="CHEBI:30616"/>
        <dbReference type="ChEBI" id="CHEBI:33019"/>
        <dbReference type="ChEBI" id="CHEBI:83624"/>
        <dbReference type="ChEBI" id="CHEBI:167160"/>
    </reaction>
</comment>
<evidence type="ECO:0000256" key="1">
    <source>
        <dbReference type="ARBA" id="ARBA00034531"/>
    </source>
</evidence>
<evidence type="ECO:0000256" key="2">
    <source>
        <dbReference type="ARBA" id="ARBA00047518"/>
    </source>
</evidence>
<dbReference type="InterPro" id="IPR052548">
    <property type="entry name" value="Type_VII_TA_antitoxin"/>
</dbReference>
<dbReference type="Proteomes" id="UP000077275">
    <property type="component" value="Unassembled WGS sequence"/>
</dbReference>
<organism evidence="5 6">
    <name type="scientific">Methanobrevibacter cuticularis</name>
    <dbReference type="NCBI Taxonomy" id="47311"/>
    <lineage>
        <taxon>Archaea</taxon>
        <taxon>Methanobacteriati</taxon>
        <taxon>Methanobacteriota</taxon>
        <taxon>Methanomada group</taxon>
        <taxon>Methanobacteria</taxon>
        <taxon>Methanobacteriales</taxon>
        <taxon>Methanobacteriaceae</taxon>
        <taxon>Methanobrevibacter</taxon>
    </lineage>
</organism>
<dbReference type="Pfam" id="PF01909">
    <property type="entry name" value="NTP_transf_2"/>
    <property type="match status" value="1"/>
</dbReference>
<name>A0A166EDV3_9EURY</name>
<reference evidence="5 6" key="1">
    <citation type="submission" date="2016-04" db="EMBL/GenBank/DDBJ databases">
        <title>Genome sequence of Methanobrevibacter cuticularis DSM 11139.</title>
        <authorList>
            <person name="Poehlein A."/>
            <person name="Seedorf H."/>
            <person name="Daniel R."/>
        </authorList>
    </citation>
    <scope>NUCLEOTIDE SEQUENCE [LARGE SCALE GENOMIC DNA]</scope>
    <source>
        <strain evidence="5 6">DSM 11139</strain>
    </source>
</reference>
<keyword evidence="6" id="KW-1185">Reference proteome</keyword>
<dbReference type="PANTHER" id="PTHR33933:SF3">
    <property type="entry name" value="PROTEIN ADENYLYLTRANSFERASE MJ0604-RELATED"/>
    <property type="match status" value="1"/>
</dbReference>
<dbReference type="EC" id="2.7.7.108" evidence="1"/>
<protein>
    <recommendedName>
        <fullName evidence="1">protein adenylyltransferase</fullName>
        <ecNumber evidence="1">2.7.7.108</ecNumber>
    </recommendedName>
</protein>
<comment type="catalytic activity">
    <reaction evidence="3">
        <text>L-tyrosyl-[protein] + ATP = O-(5'-adenylyl)-L-tyrosyl-[protein] + diphosphate</text>
        <dbReference type="Rhea" id="RHEA:54288"/>
        <dbReference type="Rhea" id="RHEA-COMP:10136"/>
        <dbReference type="Rhea" id="RHEA-COMP:13846"/>
        <dbReference type="ChEBI" id="CHEBI:30616"/>
        <dbReference type="ChEBI" id="CHEBI:33019"/>
        <dbReference type="ChEBI" id="CHEBI:46858"/>
        <dbReference type="ChEBI" id="CHEBI:83624"/>
        <dbReference type="EC" id="2.7.7.108"/>
    </reaction>
</comment>
<sequence>MKDRMKLARDFANAIKSKYIKKIIVFGSVARGEDNEESDIDILIVSTSREKIEDTVYDKVFETIMNDEELISAHIISEERFKTKKHYSFLSNVIKEGVVIG</sequence>
<dbReference type="InterPro" id="IPR002934">
    <property type="entry name" value="Polymerase_NTP_transf_dom"/>
</dbReference>
<dbReference type="Gene3D" id="3.30.460.10">
    <property type="entry name" value="Beta Polymerase, domain 2"/>
    <property type="match status" value="1"/>
</dbReference>
<evidence type="ECO:0000313" key="6">
    <source>
        <dbReference type="Proteomes" id="UP000077275"/>
    </source>
</evidence>
<proteinExistence type="predicted"/>
<dbReference type="AlphaFoldDB" id="A0A166EDV3"/>
<dbReference type="RefSeq" id="WP_067259145.1">
    <property type="nucleotide sequence ID" value="NZ_LWMW01000090.1"/>
</dbReference>